<proteinExistence type="predicted"/>
<dbReference type="InterPro" id="IPR013747">
    <property type="entry name" value="ACP_syn_III_C"/>
</dbReference>
<dbReference type="CDD" id="cd00827">
    <property type="entry name" value="init_cond_enzymes"/>
    <property type="match status" value="1"/>
</dbReference>
<dbReference type="Pfam" id="PF08541">
    <property type="entry name" value="ACP_syn_III_C"/>
    <property type="match status" value="1"/>
</dbReference>
<dbReference type="GO" id="GO:0006633">
    <property type="term" value="P:fatty acid biosynthetic process"/>
    <property type="evidence" value="ECO:0007669"/>
    <property type="project" value="InterPro"/>
</dbReference>
<dbReference type="Gene3D" id="3.40.47.10">
    <property type="match status" value="2"/>
</dbReference>
<accession>A0A0B5ESH7</accession>
<name>A0A0B5ESH7_STRA4</name>
<dbReference type="InterPro" id="IPR013751">
    <property type="entry name" value="ACP_syn_III_N"/>
</dbReference>
<protein>
    <recommendedName>
        <fullName evidence="8">3-oxoacyl-ACP synthase</fullName>
    </recommendedName>
</protein>
<dbReference type="EMBL" id="CP010519">
    <property type="protein sequence ID" value="AJE81087.1"/>
    <property type="molecule type" value="Genomic_DNA"/>
</dbReference>
<dbReference type="KEGG" id="sals:SLNWT_0711"/>
<evidence type="ECO:0008006" key="8">
    <source>
        <dbReference type="Google" id="ProtNLM"/>
    </source>
</evidence>
<keyword evidence="3" id="KW-0012">Acyltransferase</keyword>
<evidence type="ECO:0000313" key="6">
    <source>
        <dbReference type="EMBL" id="AJE81087.1"/>
    </source>
</evidence>
<dbReference type="Proteomes" id="UP000031523">
    <property type="component" value="Chromosome"/>
</dbReference>
<evidence type="ECO:0000313" key="7">
    <source>
        <dbReference type="Proteomes" id="UP000031523"/>
    </source>
</evidence>
<feature type="domain" description="Beta-ketoacyl-[acyl-carrier-protein] synthase III C-terminal" evidence="4">
    <location>
        <begin position="247"/>
        <end position="335"/>
    </location>
</feature>
<dbReference type="PANTHER" id="PTHR34069:SF2">
    <property type="entry name" value="BETA-KETOACYL-[ACYL-CARRIER-PROTEIN] SYNTHASE III"/>
    <property type="match status" value="1"/>
</dbReference>
<dbReference type="AlphaFoldDB" id="A0A0B5ESH7"/>
<sequence length="344" mass="36638">MRVENVHINSLGVTLHEWASAEKAVADGRVEPEVTEANGLTGTHVSGDIPAVDLAVSAARTALERSKLEPEEISSHIHSAVHYQGPAGSYPPGYILRELGLAEVSALYLQQGCNGMLGTLEVAIGQMTGASEAEAVLLTTGENFTSPEIDRWTGYGQSYFLGDGGAAVLLSAEEGFAEVRSLHAGVLPALEKWHRGEGPLLLREAEGSMADMAARAEHFTETELSLSETLEKLTVFDLAVIHQALVDAGLNAADLAKVVPINMDGRMIEYSVMMPLGLPMSRSSFDFGRGVGHVGGADVMITLEHLVRTREVEPGDHVLLISQGPGWICTACIVTVTEHPAWAI</sequence>
<dbReference type="Pfam" id="PF08545">
    <property type="entry name" value="ACP_syn_III"/>
    <property type="match status" value="1"/>
</dbReference>
<evidence type="ECO:0000256" key="1">
    <source>
        <dbReference type="ARBA" id="ARBA00022490"/>
    </source>
</evidence>
<dbReference type="InterPro" id="IPR016039">
    <property type="entry name" value="Thiolase-like"/>
</dbReference>
<evidence type="ECO:0000256" key="3">
    <source>
        <dbReference type="ARBA" id="ARBA00023315"/>
    </source>
</evidence>
<evidence type="ECO:0000256" key="2">
    <source>
        <dbReference type="ARBA" id="ARBA00022679"/>
    </source>
</evidence>
<dbReference type="SUPFAM" id="SSF53901">
    <property type="entry name" value="Thiolase-like"/>
    <property type="match status" value="1"/>
</dbReference>
<evidence type="ECO:0000259" key="4">
    <source>
        <dbReference type="Pfam" id="PF08541"/>
    </source>
</evidence>
<reference evidence="6 7" key="1">
    <citation type="submission" date="2015-01" db="EMBL/GenBank/DDBJ databases">
        <title>Enhanced salinomycin production by adjusting the supply of polyketide extender units in Streptomyce albus DSM 41398.</title>
        <authorList>
            <person name="Lu C."/>
        </authorList>
    </citation>
    <scope>NUCLEOTIDE SEQUENCE [LARGE SCALE GENOMIC DNA]</scope>
    <source>
        <strain evidence="7">ATCC 21838 / DSM 41398 / FERM P-419 / JCM 4703 / NBRC 107858</strain>
    </source>
</reference>
<evidence type="ECO:0000259" key="5">
    <source>
        <dbReference type="Pfam" id="PF08545"/>
    </source>
</evidence>
<gene>
    <name evidence="6" type="ORF">SLNWT_0711</name>
</gene>
<feature type="domain" description="Beta-ketoacyl-[acyl-carrier-protein] synthase III N-terminal" evidence="5">
    <location>
        <begin position="109"/>
        <end position="176"/>
    </location>
</feature>
<keyword evidence="2" id="KW-0808">Transferase</keyword>
<organism evidence="6 7">
    <name type="scientific">Streptomyces albus (strain ATCC 21838 / DSM 41398 / FERM P-419 / JCM 4703 / NBRC 107858)</name>
    <dbReference type="NCBI Taxonomy" id="1081613"/>
    <lineage>
        <taxon>Bacteria</taxon>
        <taxon>Bacillati</taxon>
        <taxon>Actinomycetota</taxon>
        <taxon>Actinomycetes</taxon>
        <taxon>Kitasatosporales</taxon>
        <taxon>Streptomycetaceae</taxon>
        <taxon>Streptomyces</taxon>
    </lineage>
</organism>
<dbReference type="PANTHER" id="PTHR34069">
    <property type="entry name" value="3-OXOACYL-[ACYL-CARRIER-PROTEIN] SYNTHASE 3"/>
    <property type="match status" value="1"/>
</dbReference>
<keyword evidence="7" id="KW-1185">Reference proteome</keyword>
<dbReference type="GO" id="GO:0044550">
    <property type="term" value="P:secondary metabolite biosynthetic process"/>
    <property type="evidence" value="ECO:0007669"/>
    <property type="project" value="TreeGrafter"/>
</dbReference>
<dbReference type="GO" id="GO:0004315">
    <property type="term" value="F:3-oxoacyl-[acyl-carrier-protein] synthase activity"/>
    <property type="evidence" value="ECO:0007669"/>
    <property type="project" value="InterPro"/>
</dbReference>
<keyword evidence="1" id="KW-0963">Cytoplasm</keyword>